<accession>A0A8S5U8T9</accession>
<name>A0A8S5U8T9_9CAUD</name>
<organism evidence="1">
    <name type="scientific">Siphoviridae sp. ctnMR5</name>
    <dbReference type="NCBI Taxonomy" id="2825658"/>
    <lineage>
        <taxon>Viruses</taxon>
        <taxon>Duplodnaviria</taxon>
        <taxon>Heunggongvirae</taxon>
        <taxon>Uroviricota</taxon>
        <taxon>Caudoviricetes</taxon>
    </lineage>
</organism>
<dbReference type="EMBL" id="BK016039">
    <property type="protein sequence ID" value="DAF90876.1"/>
    <property type="molecule type" value="Genomic_DNA"/>
</dbReference>
<evidence type="ECO:0000313" key="1">
    <source>
        <dbReference type="EMBL" id="DAF90876.1"/>
    </source>
</evidence>
<protein>
    <submittedName>
        <fullName evidence="1">Uncharacterized protein</fullName>
    </submittedName>
</protein>
<reference evidence="1" key="1">
    <citation type="journal article" date="2021" name="Proc. Natl. Acad. Sci. U.S.A.">
        <title>A Catalog of Tens of Thousands of Viruses from Human Metagenomes Reveals Hidden Associations with Chronic Diseases.</title>
        <authorList>
            <person name="Tisza M.J."/>
            <person name="Buck C.B."/>
        </authorList>
    </citation>
    <scope>NUCLEOTIDE SEQUENCE</scope>
    <source>
        <strain evidence="1">CtnMR5</strain>
    </source>
</reference>
<proteinExistence type="predicted"/>
<sequence>MEREKQNIQFIYCGSGYSRKDGTSQASKAAEKFKSERPNAKRYTGDLRREKTHFKAVYKLMYFASTMRGCSNFATVFDTYVEE</sequence>